<dbReference type="PANTHER" id="PTHR30160:SF1">
    <property type="entry name" value="LIPOPOLYSACCHARIDE 1,2-N-ACETYLGLUCOSAMINETRANSFERASE-RELATED"/>
    <property type="match status" value="1"/>
</dbReference>
<organism evidence="3 6">
    <name type="scientific">Azospirillum argentinense</name>
    <dbReference type="NCBI Taxonomy" id="2970906"/>
    <lineage>
        <taxon>Bacteria</taxon>
        <taxon>Pseudomonadati</taxon>
        <taxon>Pseudomonadota</taxon>
        <taxon>Alphaproteobacteria</taxon>
        <taxon>Rhodospirillales</taxon>
        <taxon>Azospirillaceae</taxon>
        <taxon>Azospirillum</taxon>
    </lineage>
</organism>
<evidence type="ECO:0000313" key="5">
    <source>
        <dbReference type="EMBL" id="PNQ95930.1"/>
    </source>
</evidence>
<geneLocation type="plasmid" evidence="5">
    <name>p22unnamed</name>
</geneLocation>
<dbReference type="EMBL" id="POWG01000039">
    <property type="protein sequence ID" value="PNQ95930.1"/>
    <property type="molecule type" value="Genomic_DNA"/>
</dbReference>
<reference evidence="3 6" key="1">
    <citation type="journal article" date="2014" name="Genome Announc.">
        <title>Complete Genome Sequence of the Model Rhizosphere Strain Azospirillum brasilense Az39, Successfully Applied in Agriculture.</title>
        <authorList>
            <person name="Rivera D."/>
            <person name="Revale S."/>
            <person name="Molina R."/>
            <person name="Gualpa J."/>
            <person name="Puente M."/>
            <person name="Maroniche G."/>
            <person name="Paris G."/>
            <person name="Baker D."/>
            <person name="Clavijo B."/>
            <person name="McLay K."/>
            <person name="Spaepen S."/>
            <person name="Perticari A."/>
            <person name="Vazquez M."/>
            <person name="Wisniewski-Dye F."/>
            <person name="Watkins C."/>
            <person name="Martinez-Abarca F."/>
            <person name="Vanderleyden J."/>
            <person name="Cassan F."/>
        </authorList>
    </citation>
    <scope>NUCLEOTIDE SEQUENCE [LARGE SCALE GENOMIC DNA]</scope>
    <source>
        <strain evidence="3 6">Az39</strain>
        <plasmid evidence="3">AbAZ39_p4</plasmid>
    </source>
</reference>
<dbReference type="InterPro" id="IPR051199">
    <property type="entry name" value="LPS_LOS_Heptosyltrfase"/>
</dbReference>
<dbReference type="EMBL" id="JBJLSN010000056">
    <property type="protein sequence ID" value="MFL7904762.1"/>
    <property type="molecule type" value="Genomic_DNA"/>
</dbReference>
<accession>A0A060DTV8</accession>
<evidence type="ECO:0000313" key="4">
    <source>
        <dbReference type="EMBL" id="MFL7904762.1"/>
    </source>
</evidence>
<dbReference type="InterPro" id="IPR002201">
    <property type="entry name" value="Glyco_trans_9"/>
</dbReference>
<evidence type="ECO:0000313" key="8">
    <source>
        <dbReference type="Proteomes" id="UP001628281"/>
    </source>
</evidence>
<dbReference type="KEGG" id="abq:ABAZ39_30640"/>
<dbReference type="OrthoDB" id="7158927at2"/>
<reference evidence="4 8" key="3">
    <citation type="submission" date="2024-11" db="EMBL/GenBank/DDBJ databases">
        <title>Draft genome sequences of two bacteria associated to sugarcane roots in Colombia.</title>
        <authorList>
            <person name="Pardo-Diaz S."/>
            <person name="Masmela-Mendoza J."/>
            <person name="Delgadillo-Duran P."/>
            <person name="Bautista E.J."/>
            <person name="Rojas-Tapias D.F."/>
        </authorList>
    </citation>
    <scope>NUCLEOTIDE SEQUENCE [LARGE SCALE GENOMIC DNA]</scope>
    <source>
        <strain evidence="4 8">Ap18</strain>
    </source>
</reference>
<dbReference type="GO" id="GO:0008713">
    <property type="term" value="F:ADP-heptose-lipopolysaccharide heptosyltransferase activity"/>
    <property type="evidence" value="ECO:0007669"/>
    <property type="project" value="TreeGrafter"/>
</dbReference>
<evidence type="ECO:0000256" key="2">
    <source>
        <dbReference type="ARBA" id="ARBA00022679"/>
    </source>
</evidence>
<keyword evidence="3" id="KW-0614">Plasmid</keyword>
<dbReference type="Proteomes" id="UP000236268">
    <property type="component" value="Unassembled WGS sequence"/>
</dbReference>
<geneLocation type="plasmid" evidence="3 6">
    <name>AbAZ39_p4</name>
</geneLocation>
<proteinExistence type="predicted"/>
<dbReference type="GO" id="GO:0005829">
    <property type="term" value="C:cytosol"/>
    <property type="evidence" value="ECO:0007669"/>
    <property type="project" value="TreeGrafter"/>
</dbReference>
<dbReference type="PANTHER" id="PTHR30160">
    <property type="entry name" value="TETRAACYLDISACCHARIDE 4'-KINASE-RELATED"/>
    <property type="match status" value="1"/>
</dbReference>
<dbReference type="CDD" id="cd03789">
    <property type="entry name" value="GT9_LPS_heptosyltransferase"/>
    <property type="match status" value="1"/>
</dbReference>
<evidence type="ECO:0000313" key="7">
    <source>
        <dbReference type="Proteomes" id="UP000236268"/>
    </source>
</evidence>
<dbReference type="AlphaFoldDB" id="A0A060DTV8"/>
<dbReference type="Proteomes" id="UP000027186">
    <property type="component" value="Plasmid AbAZ39_p4"/>
</dbReference>
<dbReference type="Pfam" id="PF01075">
    <property type="entry name" value="Glyco_transf_9"/>
    <property type="match status" value="1"/>
</dbReference>
<dbReference type="Proteomes" id="UP001628281">
    <property type="component" value="Unassembled WGS sequence"/>
</dbReference>
<evidence type="ECO:0000313" key="6">
    <source>
        <dbReference type="Proteomes" id="UP000027186"/>
    </source>
</evidence>
<protein>
    <submittedName>
        <fullName evidence="4">Glycosyltransferase family 9 protein</fullName>
    </submittedName>
    <submittedName>
        <fullName evidence="5">Lipopolysaccharide heptosyltransferase family protein</fullName>
    </submittedName>
</protein>
<accession>A0A2K1FTS8</accession>
<name>A0A060DTV8_9PROT</name>
<keyword evidence="2 5" id="KW-0808">Transferase</keyword>
<evidence type="ECO:0000256" key="1">
    <source>
        <dbReference type="ARBA" id="ARBA00022676"/>
    </source>
</evidence>
<sequence>MPATDRAGSPSLAVFTHGELIGDALIKIPFVRALRGLFPDHRITWITTEGTHLATTLRPMMDGLIDEFHADSGIGRSPLDLLKRMPIRDRFSLVLDTQALPWRTLLARRLKHDVFISACAGYRLSDRRPPPGYVRPKHVLDRLFDLLEVAGGRRPPLDMAVPIPAEAEAEARAVLPDGPGYVAIAPGAGKRVKCWPLDRFVELARAQAAGGRVPVFILGPAELDWLPELRAAVPQALFPLQDAELAEPRYSPVRTIALTRRCAAAVANDSGTSHLFGLADVPLLTLYGPTTAEKLRPKVTRGAVLTASAFGGQEMERIPADAAIKEVEALIRL</sequence>
<dbReference type="EMBL" id="CP007797">
    <property type="protein sequence ID" value="AIB16217.1"/>
    <property type="molecule type" value="Genomic_DNA"/>
</dbReference>
<dbReference type="RefSeq" id="WP_040137949.1">
    <property type="nucleotide sequence ID" value="NZ_CP007797.1"/>
</dbReference>
<dbReference type="Gene3D" id="3.40.50.2000">
    <property type="entry name" value="Glycogen Phosphorylase B"/>
    <property type="match status" value="2"/>
</dbReference>
<reference evidence="5 7" key="2">
    <citation type="submission" date="2018-01" db="EMBL/GenBank/DDBJ databases">
        <title>Whole genome sequence of Azospirillum brasilense REC3 isolated from strawberry roots.</title>
        <authorList>
            <person name="Fontana C.A."/>
            <person name="Salazar S.M."/>
            <person name="Bassi D."/>
            <person name="Puglisi E."/>
            <person name="Lovaisa N.C."/>
            <person name="Toffoli L.M."/>
            <person name="Pedraza R."/>
            <person name="Cocconcelli P.S."/>
        </authorList>
    </citation>
    <scope>NUCLEOTIDE SEQUENCE [LARGE SCALE GENOMIC DNA]</scope>
    <source>
        <strain evidence="5 7">REC3</strain>
        <plasmid evidence="5">p22unnamed</plasmid>
    </source>
</reference>
<dbReference type="SUPFAM" id="SSF53756">
    <property type="entry name" value="UDP-Glycosyltransferase/glycogen phosphorylase"/>
    <property type="match status" value="1"/>
</dbReference>
<keyword evidence="1" id="KW-0328">Glycosyltransferase</keyword>
<keyword evidence="8" id="KW-1185">Reference proteome</keyword>
<evidence type="ECO:0000313" key="3">
    <source>
        <dbReference type="EMBL" id="AIB16217.1"/>
    </source>
</evidence>
<dbReference type="GO" id="GO:0009244">
    <property type="term" value="P:lipopolysaccharide core region biosynthetic process"/>
    <property type="evidence" value="ECO:0007669"/>
    <property type="project" value="TreeGrafter"/>
</dbReference>
<gene>
    <name evidence="3" type="ORF">ABAZ39_30640</name>
    <name evidence="4" type="ORF">ACJ41P_26780</name>
    <name evidence="5" type="ORF">C1S70_26505</name>
</gene>